<proteinExistence type="predicted"/>
<comment type="caution">
    <text evidence="2">The sequence shown here is derived from an EMBL/GenBank/DDBJ whole genome shotgun (WGS) entry which is preliminary data.</text>
</comment>
<accession>A0ABU5T4T0</accession>
<organism evidence="2 3">
    <name type="scientific">Sinomonas terricola</name>
    <dbReference type="NCBI Taxonomy" id="3110330"/>
    <lineage>
        <taxon>Bacteria</taxon>
        <taxon>Bacillati</taxon>
        <taxon>Actinomycetota</taxon>
        <taxon>Actinomycetes</taxon>
        <taxon>Micrococcales</taxon>
        <taxon>Micrococcaceae</taxon>
        <taxon>Sinomonas</taxon>
    </lineage>
</organism>
<gene>
    <name evidence="2" type="ORF">SPF06_07160</name>
</gene>
<keyword evidence="3" id="KW-1185">Reference proteome</keyword>
<reference evidence="2 3" key="1">
    <citation type="submission" date="2023-12" db="EMBL/GenBank/DDBJ databases">
        <title>Sinomonas terricola sp. nov, isolated from litchi orchard soil in Guangdong, PR China.</title>
        <authorList>
            <person name="Jiaxin W."/>
            <person name="Yang Z."/>
            <person name="Honghui Z."/>
        </authorList>
    </citation>
    <scope>NUCLEOTIDE SEQUENCE [LARGE SCALE GENOMIC DNA]</scope>
    <source>
        <strain evidence="2 3">JGH33</strain>
    </source>
</reference>
<evidence type="ECO:0000313" key="3">
    <source>
        <dbReference type="Proteomes" id="UP001304769"/>
    </source>
</evidence>
<evidence type="ECO:0000313" key="2">
    <source>
        <dbReference type="EMBL" id="MEA5454496.1"/>
    </source>
</evidence>
<sequence length="94" mass="9903">MSAAGLVYAAMYEVADVDTGTADLFVEAELRWVDDVVGLGCRPTGESEPIVMVAEVGNSLWVEVTAPVKRIAGSTKPDGELHETAGPSWLKVVA</sequence>
<dbReference type="Proteomes" id="UP001304769">
    <property type="component" value="Unassembled WGS sequence"/>
</dbReference>
<evidence type="ECO:0000256" key="1">
    <source>
        <dbReference type="SAM" id="MobiDB-lite"/>
    </source>
</evidence>
<feature type="region of interest" description="Disordered" evidence="1">
    <location>
        <begin position="73"/>
        <end position="94"/>
    </location>
</feature>
<name>A0ABU5T4T0_9MICC</name>
<dbReference type="EMBL" id="JAYGGQ010000004">
    <property type="protein sequence ID" value="MEA5454496.1"/>
    <property type="molecule type" value="Genomic_DNA"/>
</dbReference>
<protein>
    <submittedName>
        <fullName evidence="2">Uncharacterized protein</fullName>
    </submittedName>
</protein>
<dbReference type="RefSeq" id="WP_323278342.1">
    <property type="nucleotide sequence ID" value="NZ_JAYGGQ010000004.1"/>
</dbReference>